<dbReference type="GeneID" id="67019716"/>
<dbReference type="InterPro" id="IPR023213">
    <property type="entry name" value="CAT-like_dom_sf"/>
</dbReference>
<keyword evidence="2" id="KW-1185">Reference proteome</keyword>
<protein>
    <submittedName>
        <fullName evidence="1">Uncharacterized protein</fullName>
    </submittedName>
</protein>
<comment type="caution">
    <text evidence="1">The sequence shown here is derived from an EMBL/GenBank/DDBJ whole genome shotgun (WGS) entry which is preliminary data.</text>
</comment>
<dbReference type="InterPro" id="IPR052058">
    <property type="entry name" value="Alcohol_O-acetyltransferase"/>
</dbReference>
<dbReference type="RefSeq" id="XP_043171253.1">
    <property type="nucleotide sequence ID" value="XM_043315318.1"/>
</dbReference>
<evidence type="ECO:0000313" key="2">
    <source>
        <dbReference type="Proteomes" id="UP000676310"/>
    </source>
</evidence>
<accession>A0A8J2N7S0</accession>
<organism evidence="1 2">
    <name type="scientific">Alternaria atra</name>
    <dbReference type="NCBI Taxonomy" id="119953"/>
    <lineage>
        <taxon>Eukaryota</taxon>
        <taxon>Fungi</taxon>
        <taxon>Dikarya</taxon>
        <taxon>Ascomycota</taxon>
        <taxon>Pezizomycotina</taxon>
        <taxon>Dothideomycetes</taxon>
        <taxon>Pleosporomycetidae</taxon>
        <taxon>Pleosporales</taxon>
        <taxon>Pleosporineae</taxon>
        <taxon>Pleosporaceae</taxon>
        <taxon>Alternaria</taxon>
        <taxon>Alternaria sect. Ulocladioides</taxon>
    </lineage>
</organism>
<reference evidence="1" key="1">
    <citation type="submission" date="2021-05" db="EMBL/GenBank/DDBJ databases">
        <authorList>
            <person name="Stam R."/>
        </authorList>
    </citation>
    <scope>NUCLEOTIDE SEQUENCE</scope>
    <source>
        <strain evidence="1">CS162</strain>
    </source>
</reference>
<name>A0A8J2N7S0_9PLEO</name>
<dbReference type="Gene3D" id="3.30.559.10">
    <property type="entry name" value="Chloramphenicol acetyltransferase-like domain"/>
    <property type="match status" value="1"/>
</dbReference>
<dbReference type="EMBL" id="CAJRGZ010000022">
    <property type="protein sequence ID" value="CAG5173827.1"/>
    <property type="molecule type" value="Genomic_DNA"/>
</dbReference>
<dbReference type="Proteomes" id="UP000676310">
    <property type="component" value="Unassembled WGS sequence"/>
</dbReference>
<proteinExistence type="predicted"/>
<dbReference type="PANTHER" id="PTHR28037:SF1">
    <property type="entry name" value="ALCOHOL O-ACETYLTRANSFERASE 1-RELATED"/>
    <property type="match status" value="1"/>
</dbReference>
<sequence length="574" mass="63913">MIPQKQEQGHWLDKYATNYAEWKLSDSADGKQLFRRPLGLVETSFDSDGTYYGGRADMTALFTIAIQHKLSKAELRHRIALAWTSLRLQHPLLLARVTEDQEGGTRGFTVDVPDSQDSAVEEVERSIVWIEEAYDEVNEKELYHHAYNVTRIIEPAKCLSKLHVLPLRQLLDGTYELRFLIVIAHQISDGLSAYSWFSHFIRILNQPSQDILTEIESFRTREKIKAVLPAAQEDLYPPIAGNRARQRWFWALIRVLRHVKKGLPPTFTNPLRRDKRLDEPLPLEPKFDRIFDYSPSTRPPMSCGHVSASLSPAASARLISLCRSANVSIGAGCFALAGLAMMSIHEKRSPSTNHPPFTASFPLNPRAFFVNPPPADSCMLAFSEGIVMPFLSSDLPVEGRFKLVAKHANRELRVYQKRLKGKGKTGTAGILDKHSPGRLLASGYVAQIERVEAKLPPERRSPSFQNPQGSLAPSTAGFGATCGVSSIGPLAAFFKRGTYDVHNLEGKDFMADFRDVKIGVRARDNEFLIGSSTSAEGIVGFGVSYDLNAISAEAAETWRETIEGLLEAREAAKL</sequence>
<dbReference type="AlphaFoldDB" id="A0A8J2N7S0"/>
<gene>
    <name evidence="1" type="ORF">ALTATR162_LOCUS7689</name>
</gene>
<dbReference type="PANTHER" id="PTHR28037">
    <property type="entry name" value="ALCOHOL O-ACETYLTRANSFERASE 1-RELATED"/>
    <property type="match status" value="1"/>
</dbReference>
<dbReference type="OrthoDB" id="3355480at2759"/>
<evidence type="ECO:0000313" key="1">
    <source>
        <dbReference type="EMBL" id="CAG5173827.1"/>
    </source>
</evidence>